<accession>A0AAD9UKI0</accession>
<dbReference type="AlphaFoldDB" id="A0AAD9UKI0"/>
<reference evidence="1" key="1">
    <citation type="journal article" date="2023" name="Mol. Biol. Evol.">
        <title>Third-Generation Sequencing Reveals the Adaptive Role of the Epigenome in Three Deep-Sea Polychaetes.</title>
        <authorList>
            <person name="Perez M."/>
            <person name="Aroh O."/>
            <person name="Sun Y."/>
            <person name="Lan Y."/>
            <person name="Juniper S.K."/>
            <person name="Young C.R."/>
            <person name="Angers B."/>
            <person name="Qian P.Y."/>
        </authorList>
    </citation>
    <scope>NUCLEOTIDE SEQUENCE</scope>
    <source>
        <strain evidence="1">R07B-5</strain>
    </source>
</reference>
<keyword evidence="2" id="KW-1185">Reference proteome</keyword>
<evidence type="ECO:0000313" key="1">
    <source>
        <dbReference type="EMBL" id="KAK2192894.1"/>
    </source>
</evidence>
<gene>
    <name evidence="1" type="ORF">NP493_21g10021</name>
</gene>
<comment type="caution">
    <text evidence="1">The sequence shown here is derived from an EMBL/GenBank/DDBJ whole genome shotgun (WGS) entry which is preliminary data.</text>
</comment>
<dbReference type="Proteomes" id="UP001209878">
    <property type="component" value="Unassembled WGS sequence"/>
</dbReference>
<dbReference type="EMBL" id="JAODUO010000021">
    <property type="protein sequence ID" value="KAK2192894.1"/>
    <property type="molecule type" value="Genomic_DNA"/>
</dbReference>
<proteinExistence type="predicted"/>
<evidence type="ECO:0000313" key="2">
    <source>
        <dbReference type="Proteomes" id="UP001209878"/>
    </source>
</evidence>
<name>A0AAD9UKI0_RIDPI</name>
<protein>
    <submittedName>
        <fullName evidence="1">Uncharacterized protein</fullName>
    </submittedName>
</protein>
<sequence length="356" mass="40458">MCLNADVMDHSVWDSLALVFRKLLGRHHAIWTEHLAAMVMVIAKDMEEVTSRLGQFLLALQRKNIEVSPHLFTEYLGRVGAALVEKCVADACEEHIYGIITHLHTRGIHVYPFQGSSNNCFVVAKATVDACLQHGDVDMAKKILEENRWLYRDDSTCRRMQLRLCSYTLWQICQLLRESPLRCKAPYVIEMFSFAQFLFVALCQDSVEDLSATFDDVVDLSAIFDELLQGAMEKKVPEVLLQVYSCCIGLTTKDIMDIRLSTHRDIILFLYAHRQFDAKSFQVCQSNIMNAKRVSSTCAGRAQIFVRALGYHTRTGCVTISQCSNCSVAERSLEKLNLFFNELVLFVIVKITHNAV</sequence>
<organism evidence="1 2">
    <name type="scientific">Ridgeia piscesae</name>
    <name type="common">Tubeworm</name>
    <dbReference type="NCBI Taxonomy" id="27915"/>
    <lineage>
        <taxon>Eukaryota</taxon>
        <taxon>Metazoa</taxon>
        <taxon>Spiralia</taxon>
        <taxon>Lophotrochozoa</taxon>
        <taxon>Annelida</taxon>
        <taxon>Polychaeta</taxon>
        <taxon>Sedentaria</taxon>
        <taxon>Canalipalpata</taxon>
        <taxon>Sabellida</taxon>
        <taxon>Siboglinidae</taxon>
        <taxon>Ridgeia</taxon>
    </lineage>
</organism>